<protein>
    <submittedName>
        <fullName evidence="2">PadR family transcriptional regulator</fullName>
    </submittedName>
</protein>
<organism evidence="2 3">
    <name type="scientific">Haloarcula rubra</name>
    <dbReference type="NCBI Taxonomy" id="2487747"/>
    <lineage>
        <taxon>Archaea</taxon>
        <taxon>Methanobacteriati</taxon>
        <taxon>Methanobacteriota</taxon>
        <taxon>Stenosarchaea group</taxon>
        <taxon>Halobacteria</taxon>
        <taxon>Halobacteriales</taxon>
        <taxon>Haloarculaceae</taxon>
        <taxon>Haloarcula</taxon>
    </lineage>
</organism>
<evidence type="ECO:0000313" key="3">
    <source>
        <dbReference type="Proteomes" id="UP001430377"/>
    </source>
</evidence>
<dbReference type="SUPFAM" id="SSF46785">
    <property type="entry name" value="Winged helix' DNA-binding domain"/>
    <property type="match status" value="1"/>
</dbReference>
<keyword evidence="3" id="KW-1185">Reference proteome</keyword>
<dbReference type="Pfam" id="PF03551">
    <property type="entry name" value="PadR"/>
    <property type="match status" value="1"/>
</dbReference>
<dbReference type="AlphaFoldDB" id="A0AAW4PWI7"/>
<sequence length="101" mass="11664">MNDLTAFQRDILYVLAGLDEPHGLAIKDELDTYYESEINHGRLYPNLDALVEDGFIKKGKLDDRTNSYTLTSQARRVLRGRRTWENKYLSEETSGLNVLIE</sequence>
<dbReference type="Proteomes" id="UP001430377">
    <property type="component" value="Unassembled WGS sequence"/>
</dbReference>
<evidence type="ECO:0000313" key="2">
    <source>
        <dbReference type="EMBL" id="MBX0324718.1"/>
    </source>
</evidence>
<proteinExistence type="predicted"/>
<dbReference type="InterPro" id="IPR005149">
    <property type="entry name" value="Tscrpt_reg_PadR_N"/>
</dbReference>
<dbReference type="EMBL" id="RKLR01000008">
    <property type="protein sequence ID" value="MBX0324718.1"/>
    <property type="molecule type" value="Genomic_DNA"/>
</dbReference>
<accession>A0AAW4PWI7</accession>
<dbReference type="InterPro" id="IPR036390">
    <property type="entry name" value="WH_DNA-bd_sf"/>
</dbReference>
<evidence type="ECO:0000259" key="1">
    <source>
        <dbReference type="Pfam" id="PF03551"/>
    </source>
</evidence>
<dbReference type="RefSeq" id="WP_220619668.1">
    <property type="nucleotide sequence ID" value="NZ_RKLR01000008.1"/>
</dbReference>
<feature type="domain" description="Transcription regulator PadR N-terminal" evidence="1">
    <location>
        <begin position="11"/>
        <end position="79"/>
    </location>
</feature>
<comment type="caution">
    <text evidence="2">The sequence shown here is derived from an EMBL/GenBank/DDBJ whole genome shotgun (WGS) entry which is preliminary data.</text>
</comment>
<dbReference type="Gene3D" id="1.10.10.10">
    <property type="entry name" value="Winged helix-like DNA-binding domain superfamily/Winged helix DNA-binding domain"/>
    <property type="match status" value="1"/>
</dbReference>
<name>A0AAW4PWI7_9EURY</name>
<reference evidence="2 3" key="1">
    <citation type="submission" date="2021-06" db="EMBL/GenBank/DDBJ databases">
        <title>Halomicroarcula sp. a new haloarchaeum isolated from saline soil.</title>
        <authorList>
            <person name="Duran-Viseras A."/>
            <person name="Sanchez-Porro C."/>
            <person name="Ventosa A."/>
        </authorList>
    </citation>
    <scope>NUCLEOTIDE SEQUENCE [LARGE SCALE GENOMIC DNA]</scope>
    <source>
        <strain evidence="2 3">F13</strain>
    </source>
</reference>
<gene>
    <name evidence="2" type="ORF">EGH21_16960</name>
</gene>
<dbReference type="InterPro" id="IPR036388">
    <property type="entry name" value="WH-like_DNA-bd_sf"/>
</dbReference>